<dbReference type="InterPro" id="IPR011701">
    <property type="entry name" value="MFS"/>
</dbReference>
<gene>
    <name evidence="8" type="ORF">DNHGIG_24460</name>
</gene>
<dbReference type="PROSITE" id="PS51257">
    <property type="entry name" value="PROKAR_LIPOPROTEIN"/>
    <property type="match status" value="1"/>
</dbReference>
<evidence type="ECO:0000256" key="6">
    <source>
        <dbReference type="SAM" id="Phobius"/>
    </source>
</evidence>
<feature type="transmembrane region" description="Helical" evidence="6">
    <location>
        <begin position="46"/>
        <end position="70"/>
    </location>
</feature>
<dbReference type="RefSeq" id="WP_282199941.1">
    <property type="nucleotide sequence ID" value="NZ_BOQE01000001.1"/>
</dbReference>
<evidence type="ECO:0000256" key="1">
    <source>
        <dbReference type="ARBA" id="ARBA00004651"/>
    </source>
</evidence>
<keyword evidence="9" id="KW-1185">Reference proteome</keyword>
<evidence type="ECO:0000313" key="8">
    <source>
        <dbReference type="EMBL" id="GIM46897.1"/>
    </source>
</evidence>
<dbReference type="EMBL" id="BOQE01000001">
    <property type="protein sequence ID" value="GIM46897.1"/>
    <property type="molecule type" value="Genomic_DNA"/>
</dbReference>
<feature type="transmembrane region" description="Helical" evidence="6">
    <location>
        <begin position="167"/>
        <end position="186"/>
    </location>
</feature>
<dbReference type="InterPro" id="IPR050382">
    <property type="entry name" value="MFS_Na/Anion_cotransporter"/>
</dbReference>
<dbReference type="GO" id="GO:0022857">
    <property type="term" value="F:transmembrane transporter activity"/>
    <property type="evidence" value="ECO:0007669"/>
    <property type="project" value="InterPro"/>
</dbReference>
<organism evidence="8 9">
    <name type="scientific">Collibacillus ludicampi</name>
    <dbReference type="NCBI Taxonomy" id="2771369"/>
    <lineage>
        <taxon>Bacteria</taxon>
        <taxon>Bacillati</taxon>
        <taxon>Bacillota</taxon>
        <taxon>Bacilli</taxon>
        <taxon>Bacillales</taxon>
        <taxon>Alicyclobacillaceae</taxon>
        <taxon>Collibacillus</taxon>
    </lineage>
</organism>
<dbReference type="Proteomes" id="UP001057291">
    <property type="component" value="Unassembled WGS sequence"/>
</dbReference>
<feature type="transmembrane region" description="Helical" evidence="6">
    <location>
        <begin position="7"/>
        <end position="26"/>
    </location>
</feature>
<dbReference type="InterPro" id="IPR020846">
    <property type="entry name" value="MFS_dom"/>
</dbReference>
<evidence type="ECO:0000256" key="5">
    <source>
        <dbReference type="ARBA" id="ARBA00023136"/>
    </source>
</evidence>
<protein>
    <recommendedName>
        <fullName evidence="7">Major facilitator superfamily (MFS) profile domain-containing protein</fullName>
    </recommendedName>
</protein>
<dbReference type="Gene3D" id="1.20.1250.20">
    <property type="entry name" value="MFS general substrate transporter like domains"/>
    <property type="match status" value="1"/>
</dbReference>
<keyword evidence="5 6" id="KW-0472">Membrane</keyword>
<name>A0AAV4LGG5_9BACL</name>
<proteinExistence type="predicted"/>
<sequence>MNSKVGNARWIIAMLLGIGCVVNVFDRTNMSVATASLMQEYGLSKVQMGIILSAFSWSYALTQIPIGILLDRIGIKWIMRIGTLLWSVATLMTAIVSGKGLIILSRLILGVAEAPMFPSASKATGYWFPVKERGLATAAFDAAVRFSNVIGVPIVAWSVSQWGWRGGFWLTGILSLFYAIVYWILYRDPTEARFLSDTERQFGSIEKIKTSYDEYVSPVNVVK</sequence>
<dbReference type="PROSITE" id="PS50850">
    <property type="entry name" value="MFS"/>
    <property type="match status" value="1"/>
</dbReference>
<evidence type="ECO:0000313" key="9">
    <source>
        <dbReference type="Proteomes" id="UP001057291"/>
    </source>
</evidence>
<feature type="transmembrane region" description="Helical" evidence="6">
    <location>
        <begin position="82"/>
        <end position="109"/>
    </location>
</feature>
<accession>A0AAV4LGG5</accession>
<dbReference type="PANTHER" id="PTHR11662">
    <property type="entry name" value="SOLUTE CARRIER FAMILY 17"/>
    <property type="match status" value="1"/>
</dbReference>
<reference evidence="8" key="1">
    <citation type="journal article" date="2023" name="Int. J. Syst. Evol. Microbiol.">
        <title>Collibacillus ludicampi gen. nov., sp. nov., a new soil bacterium of the family Alicyclobacillaceae.</title>
        <authorList>
            <person name="Jojima T."/>
            <person name="Ioku Y."/>
            <person name="Fukuta Y."/>
            <person name="Shirasaka N."/>
            <person name="Matsumura Y."/>
            <person name="Mori M."/>
        </authorList>
    </citation>
    <scope>NUCLEOTIDE SEQUENCE</scope>
    <source>
        <strain evidence="8">TP075</strain>
    </source>
</reference>
<evidence type="ECO:0000256" key="2">
    <source>
        <dbReference type="ARBA" id="ARBA00022448"/>
    </source>
</evidence>
<dbReference type="SUPFAM" id="SSF103473">
    <property type="entry name" value="MFS general substrate transporter"/>
    <property type="match status" value="1"/>
</dbReference>
<dbReference type="InterPro" id="IPR036259">
    <property type="entry name" value="MFS_trans_sf"/>
</dbReference>
<dbReference type="PANTHER" id="PTHR11662:SF399">
    <property type="entry name" value="FI19708P1-RELATED"/>
    <property type="match status" value="1"/>
</dbReference>
<evidence type="ECO:0000256" key="3">
    <source>
        <dbReference type="ARBA" id="ARBA00022692"/>
    </source>
</evidence>
<keyword evidence="3 6" id="KW-0812">Transmembrane</keyword>
<comment type="subcellular location">
    <subcellularLocation>
        <location evidence="1">Cell membrane</location>
        <topology evidence="1">Multi-pass membrane protein</topology>
    </subcellularLocation>
</comment>
<dbReference type="Pfam" id="PF07690">
    <property type="entry name" value="MFS_1"/>
    <property type="match status" value="1"/>
</dbReference>
<comment type="caution">
    <text evidence="8">The sequence shown here is derived from an EMBL/GenBank/DDBJ whole genome shotgun (WGS) entry which is preliminary data.</text>
</comment>
<evidence type="ECO:0000259" key="7">
    <source>
        <dbReference type="PROSITE" id="PS50850"/>
    </source>
</evidence>
<feature type="domain" description="Major facilitator superfamily (MFS) profile" evidence="7">
    <location>
        <begin position="12"/>
        <end position="223"/>
    </location>
</feature>
<keyword evidence="4 6" id="KW-1133">Transmembrane helix</keyword>
<keyword evidence="2" id="KW-0813">Transport</keyword>
<dbReference type="GO" id="GO:0005886">
    <property type="term" value="C:plasma membrane"/>
    <property type="evidence" value="ECO:0007669"/>
    <property type="project" value="UniProtKB-SubCell"/>
</dbReference>
<dbReference type="AlphaFoldDB" id="A0AAV4LGG5"/>
<evidence type="ECO:0000256" key="4">
    <source>
        <dbReference type="ARBA" id="ARBA00022989"/>
    </source>
</evidence>